<dbReference type="SUPFAM" id="SSF53850">
    <property type="entry name" value="Periplasmic binding protein-like II"/>
    <property type="match status" value="1"/>
</dbReference>
<sequence length="511" mass="55553">MTRIQPLNFDWISVLNRRHLLASAAAATALPFTPALQAQPRGKDTLVVGLVLEPAGLDPTAKAGAEIAEVVLYNVFETLTKIQSDGSVAPLLAERWEVSPDRRTYTFHLRRDARFHNGQPFNAQAVKFSFDRAKAEDSTNKDRPLFAQLSTEVAGDYTVTVTSQTPEPNLPFLLGQASAIVVEPASAAGNATAPVGTGPYQLQAWNKGASVVLAKWDGWREAGRVALRRVTFRIISDPAAQTAALLAGDIDLFPHASVWRALSQFQGDGRFQVVFNASLGKTILAINQRRQPLGDVRVRRAIQAAIDRKAVIEAASEGHGVPIGSHYVPGLPGYVDTTGLNPYDPAKARQLLAEAGVKTPLALSLVLPPPAYARQGGEVIAAQLAQVGIRAQLQNVEWAQWIGNVYGGARNYDLTMILHVEPFDLGNYAKPDYYWGYRSARFDALYERTRSAPTDAERLRALADAQRLLADDAANGFLYQPQFVTVAARGLRGLWKDAPIFANDLSALAWG</sequence>
<evidence type="ECO:0000259" key="3">
    <source>
        <dbReference type="Pfam" id="PF00496"/>
    </source>
</evidence>
<dbReference type="InterPro" id="IPR000914">
    <property type="entry name" value="SBP_5_dom"/>
</dbReference>
<evidence type="ECO:0000313" key="5">
    <source>
        <dbReference type="Proteomes" id="UP000461670"/>
    </source>
</evidence>
<proteinExistence type="inferred from homology"/>
<evidence type="ECO:0000256" key="1">
    <source>
        <dbReference type="ARBA" id="ARBA00005695"/>
    </source>
</evidence>
<organism evidence="4 5">
    <name type="scientific">Paracidovorax wautersii</name>
    <dbReference type="NCBI Taxonomy" id="1177982"/>
    <lineage>
        <taxon>Bacteria</taxon>
        <taxon>Pseudomonadati</taxon>
        <taxon>Pseudomonadota</taxon>
        <taxon>Betaproteobacteria</taxon>
        <taxon>Burkholderiales</taxon>
        <taxon>Comamonadaceae</taxon>
        <taxon>Paracidovorax</taxon>
    </lineage>
</organism>
<reference evidence="5" key="1">
    <citation type="journal article" date="2020" name="MBio">
        <title>Horizontal gene transfer to a defensive symbiont with a reduced genome amongst a multipartite beetle microbiome.</title>
        <authorList>
            <person name="Waterworth S.C."/>
            <person name="Florez L.V."/>
            <person name="Rees E.R."/>
            <person name="Hertweck C."/>
            <person name="Kaltenpoth M."/>
            <person name="Kwan J.C."/>
        </authorList>
    </citation>
    <scope>NUCLEOTIDE SEQUENCE [LARGE SCALE GENOMIC DNA]</scope>
</reference>
<dbReference type="Pfam" id="PF00496">
    <property type="entry name" value="SBP_bac_5"/>
    <property type="match status" value="1"/>
</dbReference>
<dbReference type="PANTHER" id="PTHR30290:SF38">
    <property type="entry name" value="D,D-DIPEPTIDE-BINDING PERIPLASMIC PROTEIN DDPA-RELATED"/>
    <property type="match status" value="1"/>
</dbReference>
<gene>
    <name evidence="4" type="primary">dppA_8</name>
    <name evidence="4" type="ORF">GAK30_02445</name>
</gene>
<dbReference type="InterPro" id="IPR006311">
    <property type="entry name" value="TAT_signal"/>
</dbReference>
<evidence type="ECO:0000256" key="2">
    <source>
        <dbReference type="ARBA" id="ARBA00022729"/>
    </source>
</evidence>
<dbReference type="PIRSF" id="PIRSF002741">
    <property type="entry name" value="MppA"/>
    <property type="match status" value="1"/>
</dbReference>
<dbReference type="InterPro" id="IPR039424">
    <property type="entry name" value="SBP_5"/>
</dbReference>
<dbReference type="GO" id="GO:0030288">
    <property type="term" value="C:outer membrane-bounded periplasmic space"/>
    <property type="evidence" value="ECO:0007669"/>
    <property type="project" value="UniProtKB-ARBA"/>
</dbReference>
<dbReference type="AlphaFoldDB" id="A0A7V8JPR0"/>
<dbReference type="GO" id="GO:0043190">
    <property type="term" value="C:ATP-binding cassette (ABC) transporter complex"/>
    <property type="evidence" value="ECO:0007669"/>
    <property type="project" value="InterPro"/>
</dbReference>
<keyword evidence="2" id="KW-0732">Signal</keyword>
<dbReference type="EMBL" id="WNDQ01000034">
    <property type="protein sequence ID" value="KAF1020513.1"/>
    <property type="molecule type" value="Genomic_DNA"/>
</dbReference>
<accession>A0A7V8JPR0</accession>
<protein>
    <submittedName>
        <fullName evidence="4">Periplasmic dipeptide transport protein</fullName>
    </submittedName>
</protein>
<evidence type="ECO:0000313" key="4">
    <source>
        <dbReference type="EMBL" id="KAF1020513.1"/>
    </source>
</evidence>
<feature type="domain" description="Solute-binding protein family 5" evidence="3">
    <location>
        <begin position="88"/>
        <end position="404"/>
    </location>
</feature>
<dbReference type="Gene3D" id="3.40.190.10">
    <property type="entry name" value="Periplasmic binding protein-like II"/>
    <property type="match status" value="1"/>
</dbReference>
<dbReference type="GO" id="GO:1904680">
    <property type="term" value="F:peptide transmembrane transporter activity"/>
    <property type="evidence" value="ECO:0007669"/>
    <property type="project" value="TreeGrafter"/>
</dbReference>
<dbReference type="InterPro" id="IPR030678">
    <property type="entry name" value="Peptide/Ni-bd"/>
</dbReference>
<dbReference type="PANTHER" id="PTHR30290">
    <property type="entry name" value="PERIPLASMIC BINDING COMPONENT OF ABC TRANSPORTER"/>
    <property type="match status" value="1"/>
</dbReference>
<comment type="similarity">
    <text evidence="1">Belongs to the bacterial solute-binding protein 5 family.</text>
</comment>
<dbReference type="PROSITE" id="PS51318">
    <property type="entry name" value="TAT"/>
    <property type="match status" value="1"/>
</dbReference>
<comment type="caution">
    <text evidence="4">The sequence shown here is derived from an EMBL/GenBank/DDBJ whole genome shotgun (WGS) entry which is preliminary data.</text>
</comment>
<dbReference type="GO" id="GO:0015833">
    <property type="term" value="P:peptide transport"/>
    <property type="evidence" value="ECO:0007669"/>
    <property type="project" value="TreeGrafter"/>
</dbReference>
<dbReference type="Gene3D" id="3.10.105.10">
    <property type="entry name" value="Dipeptide-binding Protein, Domain 3"/>
    <property type="match status" value="1"/>
</dbReference>
<dbReference type="Proteomes" id="UP000461670">
    <property type="component" value="Unassembled WGS sequence"/>
</dbReference>
<dbReference type="CDD" id="cd08494">
    <property type="entry name" value="PBP2_NikA_DppA_OppA_like_6"/>
    <property type="match status" value="1"/>
</dbReference>
<name>A0A7V8JPR0_9BURK</name>